<comment type="caution">
    <text evidence="7">The sequence shown here is derived from an EMBL/GenBank/DDBJ whole genome shotgun (WGS) entry which is preliminary data.</text>
</comment>
<evidence type="ECO:0000256" key="2">
    <source>
        <dbReference type="ARBA" id="ARBA00023136"/>
    </source>
</evidence>
<evidence type="ECO:0000256" key="3">
    <source>
        <dbReference type="ARBA" id="ARBA00023237"/>
    </source>
</evidence>
<evidence type="ECO:0000313" key="8">
    <source>
        <dbReference type="Proteomes" id="UP001482231"/>
    </source>
</evidence>
<dbReference type="PANTHER" id="PTHR30329">
    <property type="entry name" value="STATOR ELEMENT OF FLAGELLAR MOTOR COMPLEX"/>
    <property type="match status" value="1"/>
</dbReference>
<dbReference type="Pfam" id="PF00691">
    <property type="entry name" value="OmpA"/>
    <property type="match status" value="1"/>
</dbReference>
<dbReference type="Proteomes" id="UP001482231">
    <property type="component" value="Unassembled WGS sequence"/>
</dbReference>
<evidence type="ECO:0000256" key="4">
    <source>
        <dbReference type="PROSITE-ProRule" id="PRU00473"/>
    </source>
</evidence>
<keyword evidence="5" id="KW-0732">Signal</keyword>
<feature type="chain" id="PRO_5046081765" evidence="5">
    <location>
        <begin position="30"/>
        <end position="235"/>
    </location>
</feature>
<keyword evidence="3" id="KW-0998">Cell outer membrane</keyword>
<feature type="domain" description="OmpA-like" evidence="6">
    <location>
        <begin position="100"/>
        <end position="231"/>
    </location>
</feature>
<sequence>MVTSSRAKICSGMLAALTLAATALMPVQAAERSPGYWYDNSGNVWKNNYNQCWRSGYWTPSMATAECDPDLVKKEAPKAAAKQDTVPAAPLVPPTGPAKPAFAKVTIQAEALFDFDKAVVRPDGKAVLDREVVAKMKEYPQVEVLLITGHADRIGSAKYNMKLSERRANAVKEYLISQGIEASRLETAAKGESEPVVDCKNIKGPENRHNKKLVECLQPNRRVVVEIKVQKSSAD</sequence>
<evidence type="ECO:0000313" key="7">
    <source>
        <dbReference type="EMBL" id="MEO1766139.1"/>
    </source>
</evidence>
<dbReference type="PRINTS" id="PR01021">
    <property type="entry name" value="OMPADOMAIN"/>
</dbReference>
<dbReference type="InterPro" id="IPR006664">
    <property type="entry name" value="OMP_bac"/>
</dbReference>
<dbReference type="SUPFAM" id="SSF103088">
    <property type="entry name" value="OmpA-like"/>
    <property type="match status" value="1"/>
</dbReference>
<dbReference type="Gene3D" id="3.30.1330.60">
    <property type="entry name" value="OmpA-like domain"/>
    <property type="match status" value="1"/>
</dbReference>
<proteinExistence type="predicted"/>
<dbReference type="PANTHER" id="PTHR30329:SF21">
    <property type="entry name" value="LIPOPROTEIN YIAD-RELATED"/>
    <property type="match status" value="1"/>
</dbReference>
<dbReference type="PROSITE" id="PS51123">
    <property type="entry name" value="OMPA_2"/>
    <property type="match status" value="1"/>
</dbReference>
<evidence type="ECO:0000256" key="1">
    <source>
        <dbReference type="ARBA" id="ARBA00004442"/>
    </source>
</evidence>
<dbReference type="InterPro" id="IPR036737">
    <property type="entry name" value="OmpA-like_sf"/>
</dbReference>
<gene>
    <name evidence="7" type="ORF">V6E02_02775</name>
</gene>
<organism evidence="7 8">
    <name type="scientific">Thiobacter aerophilum</name>
    <dbReference type="NCBI Taxonomy" id="3121275"/>
    <lineage>
        <taxon>Bacteria</taxon>
        <taxon>Pseudomonadati</taxon>
        <taxon>Pseudomonadota</taxon>
        <taxon>Betaproteobacteria</taxon>
        <taxon>Burkholderiales</taxon>
        <taxon>Thiobacteraceae</taxon>
        <taxon>Thiobacter</taxon>
    </lineage>
</organism>
<evidence type="ECO:0000259" key="6">
    <source>
        <dbReference type="PROSITE" id="PS51123"/>
    </source>
</evidence>
<keyword evidence="2 4" id="KW-0472">Membrane</keyword>
<comment type="subcellular location">
    <subcellularLocation>
        <location evidence="1">Cell outer membrane</location>
    </subcellularLocation>
</comment>
<keyword evidence="8" id="KW-1185">Reference proteome</keyword>
<accession>A0ABV0EC43</accession>
<dbReference type="InterPro" id="IPR006665">
    <property type="entry name" value="OmpA-like"/>
</dbReference>
<feature type="signal peptide" evidence="5">
    <location>
        <begin position="1"/>
        <end position="29"/>
    </location>
</feature>
<evidence type="ECO:0000256" key="5">
    <source>
        <dbReference type="SAM" id="SignalP"/>
    </source>
</evidence>
<name>A0ABV0EC43_9BURK</name>
<dbReference type="EMBL" id="JBAJEX010000001">
    <property type="protein sequence ID" value="MEO1766139.1"/>
    <property type="molecule type" value="Genomic_DNA"/>
</dbReference>
<reference evidence="7 8" key="1">
    <citation type="submission" date="2024-02" db="EMBL/GenBank/DDBJ databases">
        <title>New thermophilic sulfur-oxidizing bacteria from a hot springs of the Uzon caldera (Kamchatka, Russia).</title>
        <authorList>
            <person name="Dukat A.M."/>
            <person name="Elcheninov A.G."/>
            <person name="Frolov E.N."/>
        </authorList>
    </citation>
    <scope>NUCLEOTIDE SEQUENCE [LARGE SCALE GENOMIC DNA]</scope>
    <source>
        <strain evidence="7 8">AK1</strain>
    </source>
</reference>
<dbReference type="RefSeq" id="WP_347306900.1">
    <property type="nucleotide sequence ID" value="NZ_JBAJEX010000001.1"/>
</dbReference>
<dbReference type="InterPro" id="IPR050330">
    <property type="entry name" value="Bact_OuterMem_StrucFunc"/>
</dbReference>
<protein>
    <submittedName>
        <fullName evidence="7">OmpA family protein</fullName>
    </submittedName>
</protein>
<dbReference type="CDD" id="cd07185">
    <property type="entry name" value="OmpA_C-like"/>
    <property type="match status" value="1"/>
</dbReference>